<dbReference type="Pfam" id="PF24101">
    <property type="entry name" value="WHD_GTF3C1"/>
    <property type="match status" value="1"/>
</dbReference>
<feature type="region of interest" description="Disordered" evidence="1">
    <location>
        <begin position="887"/>
        <end position="929"/>
    </location>
</feature>
<feature type="compositionally biased region" description="Basic and acidic residues" evidence="1">
    <location>
        <begin position="1589"/>
        <end position="1598"/>
    </location>
</feature>
<feature type="compositionally biased region" description="Acidic residues" evidence="1">
    <location>
        <begin position="1599"/>
        <end position="1608"/>
    </location>
</feature>
<dbReference type="EMBL" id="KK660474">
    <property type="protein sequence ID" value="KFQ07877.1"/>
    <property type="molecule type" value="Genomic_DNA"/>
</dbReference>
<feature type="compositionally biased region" description="Basic and acidic residues" evidence="1">
    <location>
        <begin position="1510"/>
        <end position="1531"/>
    </location>
</feature>
<evidence type="ECO:0000313" key="4">
    <source>
        <dbReference type="Proteomes" id="UP000054379"/>
    </source>
</evidence>
<feature type="compositionally biased region" description="Polar residues" evidence="1">
    <location>
        <begin position="442"/>
        <end position="452"/>
    </location>
</feature>
<feature type="compositionally biased region" description="Basic residues" evidence="1">
    <location>
        <begin position="213"/>
        <end position="224"/>
    </location>
</feature>
<proteinExistence type="predicted"/>
<evidence type="ECO:0000256" key="1">
    <source>
        <dbReference type="SAM" id="MobiDB-lite"/>
    </source>
</evidence>
<dbReference type="InterPro" id="IPR056467">
    <property type="entry name" value="eWH_GTF3C1"/>
</dbReference>
<evidence type="ECO:0000259" key="2">
    <source>
        <dbReference type="Pfam" id="PF24101"/>
    </source>
</evidence>
<dbReference type="InterPro" id="IPR035625">
    <property type="entry name" value="Tfc3-like_eWH"/>
</dbReference>
<feature type="compositionally biased region" description="Polar residues" evidence="1">
    <location>
        <begin position="1615"/>
        <end position="1624"/>
    </location>
</feature>
<dbReference type="GO" id="GO:0000127">
    <property type="term" value="C:transcription factor TFIIIC complex"/>
    <property type="evidence" value="ECO:0007669"/>
    <property type="project" value="InterPro"/>
</dbReference>
<feature type="compositionally biased region" description="Basic residues" evidence="1">
    <location>
        <begin position="895"/>
        <end position="909"/>
    </location>
</feature>
<dbReference type="GO" id="GO:0003677">
    <property type="term" value="F:DNA binding"/>
    <property type="evidence" value="ECO:0007669"/>
    <property type="project" value="InterPro"/>
</dbReference>
<feature type="compositionally biased region" description="Acidic residues" evidence="1">
    <location>
        <begin position="161"/>
        <end position="175"/>
    </location>
</feature>
<feature type="region of interest" description="Disordered" evidence="1">
    <location>
        <begin position="1589"/>
        <end position="1628"/>
    </location>
</feature>
<feature type="compositionally biased region" description="Basic and acidic residues" evidence="1">
    <location>
        <begin position="453"/>
        <end position="464"/>
    </location>
</feature>
<sequence length="1792" mass="203454">GTDVMVRCLKLLKEFRKKMEDYHDDDEEEIITKAVQPVDIVCERDMLTQAYELSRYFLVCLSETVESRGTKGISQAEIRLAMNVGKLEARMLCRLLERYKVVKGFMEDEGRQRTTKYISYIFAEESDLNRQFEREKARSEQLATVTLALVPEDSAPVEDVSPGEDDTLVSESDNEEGGKDGKKRGKGQKANSGPLLKLSLQDDTHQSTPVKGSKPKAVKSHGKKLPSPQILEEPDELPDNLSGESSTLETLKQESNISTCAHSIDEDGDVAVVEEVRLEDPKKTCGQKKEKRSKATAVERSHETYRLLKRRNLIVEAVRNLRLIESLFTLQKMVMDQEKQEGVSTKCCKKSIVRLVQKLAQEGLLRLYRTTVIQDGISKKVEFVVHPSVSPNDPLVKSAIEQVRFRISNSSTANRQVAMMTPTSQDHAEEENLGQEAAPDSGETQESSCKADNNSRARKTDEKMGITQLKNYHPVTVPGLGRSLGFLPKMPRLRMVHMFLWYLIYGHPLNGTQQKGGSDGEKKGSKQGLDVNAAVLEAQPDGILEIATTVVNPEISAQETEVELSNQTVYVDDASWMRYVPPLPVHREFGFGWALVSDILLCLPLSLFVQIVQVSYKVDGLEDFLNDPLKKHTLIRFLPRSVRQQLLYKRRYIFSVVENLQRLCYMGLIQFGPTEKFQDKDQVFVYMKRNAVIVDTTICDPHYNLAQSSRPFERRFYVLNTMQDVENFWFDLQCVCLNTPLGVVRCPRSKRSNLQGEETALDVEMEQESAVDKHNLERKCAMLEYTTGSREVVDDGTIPGDGLGAAGLDSSFYGHLKRNWIWTSYIINKTRKESTVSENGLTVRLQTFLTKHPLPLSTGGNKITILGEGKVGSESLVQKEECIEISKEQTQDRTKRVRGGKSQKRKRLRKDIGKKTKKKKKEDDSVEKSKRLRYHDEADQSALQRMTRLRVTWTVQEDSLLMLCRIASHVLNAKVKGPFVPWQVVRDIMHASFEESLDKTSHSVGRRARYIVRNPQTYLNYKVCLAEVYQDKALVEDFMNRENNYEDPQVCAKEFKEFVERLKEKFSSTLGNPKLEIPDTLQELFSRFRVLAIGEDTSQNTKEDSLSSVYDIHFLVLQNLIQSTLALSDNQMKSCQSFQTFRLYREYRDDILVKAFLECQKRSLVNRRRVNHTLGPKKSRALPFVPMSYQLSQSYYRVFTWRFPSTICTESFQFLEKLKDAEKSDQPDNFSFKDQENKASEGMIAFPMDGPGGQCVAMLSLFSLGLVSVNVRIPEQIVVVDSTMVENEVIKSLGKEGLEDDDDDDDDLDDSSGGKRRIEVKARQASHTNYLLMRGYYAPGIVSTRNLSPSDNIVVNSCQVKVKLRCTPVPGRLSSPVSSLLDNMVVGVSCLPETFTRLIKVQEENYEVDQFLHGCIERYGYNPRDVAAVLEIRNAIEATSHFGICKAELSKRFCSYEEVEPERTRSLEQYIQDLIEMQQVLEVGGYAVRLVAIVFSKPWLLHSVCLKNKPDDSDQQEPKKGEECLREEEQLGKGTQSVSDEEPPSVTDPVTMEEALIMDEETRSLGGQTEHLAEHPVCAPDAMNVDTYKEQDKSCSEDKELEVETDELNTEHNKQIASLEQSASEQDDDLSYLQENPGVSKGNSMTDVSQAARDRACEKVCFIGRPWRIVDGNLNKPVCKGMMEAVLYHIMTKPGITEGMLLQHYMGVLQPVAVLEILQGLETLGCIRRFYMKKPSLVSLFSQPVMEEQLNNPKLSETPTIYYEPTIDCTLRLGRVFPSEVNWNKWVQIIPV</sequence>
<gene>
    <name evidence="3" type="ORF">N329_09331</name>
</gene>
<feature type="region of interest" description="Disordered" evidence="1">
    <location>
        <begin position="1295"/>
        <end position="1315"/>
    </location>
</feature>
<feature type="compositionally biased region" description="Acidic residues" evidence="1">
    <location>
        <begin position="1298"/>
        <end position="1310"/>
    </location>
</feature>
<dbReference type="PANTHER" id="PTHR15180">
    <property type="entry name" value="GENERAL TRANSCRIPTION FACTOR 3C POLYPEPTIDE 1"/>
    <property type="match status" value="1"/>
</dbReference>
<feature type="non-terminal residue" evidence="3">
    <location>
        <position position="1792"/>
    </location>
</feature>
<dbReference type="PANTHER" id="PTHR15180:SF1">
    <property type="entry name" value="GENERAL TRANSCRIPTION FACTOR 3C POLYPEPTIDE 1"/>
    <property type="match status" value="1"/>
</dbReference>
<feature type="region of interest" description="Disordered" evidence="1">
    <location>
        <begin position="147"/>
        <end position="254"/>
    </location>
</feature>
<feature type="domain" description="GTF3C1 extended winged-helix" evidence="2">
    <location>
        <begin position="302"/>
        <end position="410"/>
    </location>
</feature>
<name>A0A091PIX0_HALAL</name>
<accession>A0A091PIX0</accession>
<feature type="region of interest" description="Disordered" evidence="1">
    <location>
        <begin position="414"/>
        <end position="464"/>
    </location>
</feature>
<dbReference type="InterPro" id="IPR044210">
    <property type="entry name" value="Tfc3-like"/>
</dbReference>
<dbReference type="GO" id="GO:0042791">
    <property type="term" value="P:5S class rRNA transcription by RNA polymerase III"/>
    <property type="evidence" value="ECO:0007669"/>
    <property type="project" value="TreeGrafter"/>
</dbReference>
<organism evidence="3 4">
    <name type="scientific">Haliaeetus albicilla</name>
    <name type="common">White-tailed sea-eagle</name>
    <name type="synonym">Falco albicilla</name>
    <dbReference type="NCBI Taxonomy" id="8969"/>
    <lineage>
        <taxon>Eukaryota</taxon>
        <taxon>Metazoa</taxon>
        <taxon>Chordata</taxon>
        <taxon>Craniata</taxon>
        <taxon>Vertebrata</taxon>
        <taxon>Euteleostomi</taxon>
        <taxon>Archelosauria</taxon>
        <taxon>Archosauria</taxon>
        <taxon>Dinosauria</taxon>
        <taxon>Saurischia</taxon>
        <taxon>Theropoda</taxon>
        <taxon>Coelurosauria</taxon>
        <taxon>Aves</taxon>
        <taxon>Neognathae</taxon>
        <taxon>Neoaves</taxon>
        <taxon>Telluraves</taxon>
        <taxon>Accipitrimorphae</taxon>
        <taxon>Accipitriformes</taxon>
        <taxon>Accipitridae</taxon>
        <taxon>Accipitrinae</taxon>
        <taxon>Haliaeetus</taxon>
    </lineage>
</organism>
<dbReference type="Proteomes" id="UP000054379">
    <property type="component" value="Unassembled WGS sequence"/>
</dbReference>
<reference evidence="3 4" key="1">
    <citation type="submission" date="2014-04" db="EMBL/GenBank/DDBJ databases">
        <title>Genome evolution of avian class.</title>
        <authorList>
            <person name="Zhang G."/>
            <person name="Li C."/>
        </authorList>
    </citation>
    <scope>NUCLEOTIDE SEQUENCE [LARGE SCALE GENOMIC DNA]</scope>
    <source>
        <strain evidence="3">BGI_N329</strain>
    </source>
</reference>
<evidence type="ECO:0000313" key="3">
    <source>
        <dbReference type="EMBL" id="KFQ07877.1"/>
    </source>
</evidence>
<feature type="compositionally biased region" description="Polar residues" evidence="1">
    <location>
        <begin position="242"/>
        <end position="254"/>
    </location>
</feature>
<dbReference type="CDD" id="cd16169">
    <property type="entry name" value="Tau138_eWH"/>
    <property type="match status" value="1"/>
</dbReference>
<feature type="compositionally biased region" description="Polar residues" evidence="1">
    <location>
        <begin position="414"/>
        <end position="425"/>
    </location>
</feature>
<dbReference type="GO" id="GO:0006384">
    <property type="term" value="P:transcription initiation at RNA polymerase III promoter"/>
    <property type="evidence" value="ECO:0007669"/>
    <property type="project" value="InterPro"/>
</dbReference>
<protein>
    <submittedName>
        <fullName evidence="3">General transcription factor 3C polypeptide 1</fullName>
    </submittedName>
</protein>
<feature type="region of interest" description="Disordered" evidence="1">
    <location>
        <begin position="1510"/>
        <end position="1548"/>
    </location>
</feature>
<feature type="non-terminal residue" evidence="3">
    <location>
        <position position="1"/>
    </location>
</feature>